<dbReference type="InterPro" id="IPR025877">
    <property type="entry name" value="MobA-like_NTP_Trfase"/>
</dbReference>
<dbReference type="InterPro" id="IPR029044">
    <property type="entry name" value="Nucleotide-diphossugar_trans"/>
</dbReference>
<keyword evidence="4" id="KW-1185">Reference proteome</keyword>
<dbReference type="Proteomes" id="UP001249020">
    <property type="component" value="Unassembled WGS sequence"/>
</dbReference>
<dbReference type="PANTHER" id="PTHR43777">
    <property type="entry name" value="MOLYBDENUM COFACTOR CYTIDYLYLTRANSFERASE"/>
    <property type="match status" value="1"/>
</dbReference>
<name>A0AAW8R8A5_9ALTE</name>
<gene>
    <name evidence="3" type="ORF">RM544_12805</name>
</gene>
<keyword evidence="1" id="KW-0460">Magnesium</keyword>
<dbReference type="CDD" id="cd04182">
    <property type="entry name" value="GT_2_like_f"/>
    <property type="match status" value="1"/>
</dbReference>
<evidence type="ECO:0000256" key="1">
    <source>
        <dbReference type="ARBA" id="ARBA00022842"/>
    </source>
</evidence>
<dbReference type="Pfam" id="PF12804">
    <property type="entry name" value="NTP_transf_3"/>
    <property type="match status" value="1"/>
</dbReference>
<accession>A0AAW8R8A5</accession>
<proteinExistence type="predicted"/>
<evidence type="ECO:0000313" key="3">
    <source>
        <dbReference type="EMBL" id="MDT0583423.1"/>
    </source>
</evidence>
<comment type="caution">
    <text evidence="3">The sequence shown here is derived from an EMBL/GenBank/DDBJ whole genome shotgun (WGS) entry which is preliminary data.</text>
</comment>
<feature type="domain" description="MobA-like NTP transferase" evidence="2">
    <location>
        <begin position="13"/>
        <end position="173"/>
    </location>
</feature>
<evidence type="ECO:0000313" key="4">
    <source>
        <dbReference type="Proteomes" id="UP001249020"/>
    </source>
</evidence>
<dbReference type="PANTHER" id="PTHR43777:SF1">
    <property type="entry name" value="MOLYBDENUM COFACTOR CYTIDYLYLTRANSFERASE"/>
    <property type="match status" value="1"/>
</dbReference>
<organism evidence="3 4">
    <name type="scientific">Brumicola blandensis</name>
    <dbReference type="NCBI Taxonomy" id="3075611"/>
    <lineage>
        <taxon>Bacteria</taxon>
        <taxon>Pseudomonadati</taxon>
        <taxon>Pseudomonadota</taxon>
        <taxon>Gammaproteobacteria</taxon>
        <taxon>Alteromonadales</taxon>
        <taxon>Alteromonadaceae</taxon>
        <taxon>Brumicola</taxon>
    </lineage>
</organism>
<dbReference type="GO" id="GO:0016779">
    <property type="term" value="F:nucleotidyltransferase activity"/>
    <property type="evidence" value="ECO:0007669"/>
    <property type="project" value="UniProtKB-ARBA"/>
</dbReference>
<sequence>MSPSDSVPYHIHALLLAAGESKRFGSAKQLAQIQEQTIILRALSHFSSAKFNTLTVVLGARAEQIKELLPPDTNVLIAQHWQQGMGKSIAAGVENLPDKTTHLFIGLADQVEIYTKHCNLLVEESRKQRTRIVASRYNGRRGAPAIFPRTFFSQLIELDTDRGARDLLQNSDDVIEIDLPEAAIDIDTEIELNAYLATLASSYK</sequence>
<protein>
    <submittedName>
        <fullName evidence="3">Nucleotidyltransferase family protein</fullName>
    </submittedName>
</protein>
<dbReference type="RefSeq" id="WP_311362196.1">
    <property type="nucleotide sequence ID" value="NZ_JAVRIE010000005.1"/>
</dbReference>
<dbReference type="SUPFAM" id="SSF53448">
    <property type="entry name" value="Nucleotide-diphospho-sugar transferases"/>
    <property type="match status" value="1"/>
</dbReference>
<dbReference type="EMBL" id="JAVRIE010000005">
    <property type="protein sequence ID" value="MDT0583423.1"/>
    <property type="molecule type" value="Genomic_DNA"/>
</dbReference>
<evidence type="ECO:0000259" key="2">
    <source>
        <dbReference type="Pfam" id="PF12804"/>
    </source>
</evidence>
<reference evidence="3 4" key="1">
    <citation type="submission" date="2023-09" db="EMBL/GenBank/DDBJ databases">
        <authorList>
            <person name="Rey-Velasco X."/>
        </authorList>
    </citation>
    <scope>NUCLEOTIDE SEQUENCE [LARGE SCALE GENOMIC DNA]</scope>
    <source>
        <strain evidence="3 4">W409</strain>
    </source>
</reference>
<dbReference type="Gene3D" id="3.90.550.10">
    <property type="entry name" value="Spore Coat Polysaccharide Biosynthesis Protein SpsA, Chain A"/>
    <property type="match status" value="1"/>
</dbReference>
<dbReference type="AlphaFoldDB" id="A0AAW8R8A5"/>